<accession>A0A4V2Y3Y6</accession>
<dbReference type="Pfam" id="PF13302">
    <property type="entry name" value="Acetyltransf_3"/>
    <property type="match status" value="1"/>
</dbReference>
<organism evidence="5 6">
    <name type="scientific">Streptomyces hainanensis</name>
    <dbReference type="NCBI Taxonomy" id="402648"/>
    <lineage>
        <taxon>Bacteria</taxon>
        <taxon>Bacillati</taxon>
        <taxon>Actinomycetota</taxon>
        <taxon>Actinomycetes</taxon>
        <taxon>Kitasatosporales</taxon>
        <taxon>Streptomycetaceae</taxon>
        <taxon>Streptomyces</taxon>
    </lineage>
</organism>
<evidence type="ECO:0000313" key="5">
    <source>
        <dbReference type="EMBL" id="TDC78275.1"/>
    </source>
</evidence>
<dbReference type="RefSeq" id="WP_132816721.1">
    <property type="nucleotide sequence ID" value="NZ_SMKI01000036.1"/>
</dbReference>
<comment type="caution">
    <text evidence="5">The sequence shown here is derived from an EMBL/GenBank/DDBJ whole genome shotgun (WGS) entry which is preliminary data.</text>
</comment>
<keyword evidence="2" id="KW-0012">Acyltransferase</keyword>
<dbReference type="GO" id="GO:0016747">
    <property type="term" value="F:acyltransferase activity, transferring groups other than amino-acyl groups"/>
    <property type="evidence" value="ECO:0007669"/>
    <property type="project" value="InterPro"/>
</dbReference>
<evidence type="ECO:0000259" key="4">
    <source>
        <dbReference type="PROSITE" id="PS51186"/>
    </source>
</evidence>
<dbReference type="SUPFAM" id="SSF55729">
    <property type="entry name" value="Acyl-CoA N-acyltransferases (Nat)"/>
    <property type="match status" value="1"/>
</dbReference>
<evidence type="ECO:0000256" key="3">
    <source>
        <dbReference type="ARBA" id="ARBA00038502"/>
    </source>
</evidence>
<evidence type="ECO:0000313" key="6">
    <source>
        <dbReference type="Proteomes" id="UP000295345"/>
    </source>
</evidence>
<dbReference type="InterPro" id="IPR000182">
    <property type="entry name" value="GNAT_dom"/>
</dbReference>
<evidence type="ECO:0000256" key="1">
    <source>
        <dbReference type="ARBA" id="ARBA00022679"/>
    </source>
</evidence>
<sequence length="182" mass="19959">MYPVTLAHGRLALRELRFDDVDDVHAVYGDEEATRHLSFEPRSREQVGQIVAGCMVSATTRPRVEYALAACEADGGRLIGFARLALEGQRAATIGFAIRPDRWGIGYGSALVALLLGLGFDGLGLHRVWAARAPENEASRAVLERAGLVEEGRIRDHVHVRGAWRDSIVHSVLEHEWTRAGA</sequence>
<dbReference type="PANTHER" id="PTHR43792">
    <property type="entry name" value="GNAT FAMILY, PUTATIVE (AFU_ORTHOLOGUE AFUA_3G00765)-RELATED-RELATED"/>
    <property type="match status" value="1"/>
</dbReference>
<evidence type="ECO:0000256" key="2">
    <source>
        <dbReference type="ARBA" id="ARBA00023315"/>
    </source>
</evidence>
<dbReference type="PANTHER" id="PTHR43792:SF8">
    <property type="entry name" value="[RIBOSOMAL PROTEIN US5]-ALANINE N-ACETYLTRANSFERASE"/>
    <property type="match status" value="1"/>
</dbReference>
<keyword evidence="6" id="KW-1185">Reference proteome</keyword>
<dbReference type="InterPro" id="IPR051531">
    <property type="entry name" value="N-acetyltransferase"/>
</dbReference>
<proteinExistence type="inferred from homology"/>
<name>A0A4V2Y3Y6_9ACTN</name>
<dbReference type="PROSITE" id="PS51186">
    <property type="entry name" value="GNAT"/>
    <property type="match status" value="1"/>
</dbReference>
<protein>
    <submittedName>
        <fullName evidence="5">N-acetyltransferase</fullName>
    </submittedName>
</protein>
<reference evidence="5 6" key="1">
    <citation type="submission" date="2019-03" db="EMBL/GenBank/DDBJ databases">
        <title>Draft genome sequences of novel Actinobacteria.</title>
        <authorList>
            <person name="Sahin N."/>
            <person name="Ay H."/>
            <person name="Saygin H."/>
        </authorList>
    </citation>
    <scope>NUCLEOTIDE SEQUENCE [LARGE SCALE GENOMIC DNA]</scope>
    <source>
        <strain evidence="5 6">DSM 41900</strain>
    </source>
</reference>
<gene>
    <name evidence="5" type="ORF">E1283_05440</name>
</gene>
<dbReference type="EMBL" id="SMKI01000036">
    <property type="protein sequence ID" value="TDC78275.1"/>
    <property type="molecule type" value="Genomic_DNA"/>
</dbReference>
<dbReference type="Gene3D" id="3.40.630.30">
    <property type="match status" value="1"/>
</dbReference>
<comment type="similarity">
    <text evidence="3">Belongs to the acetyltransferase family. RimJ subfamily.</text>
</comment>
<dbReference type="InterPro" id="IPR016181">
    <property type="entry name" value="Acyl_CoA_acyltransferase"/>
</dbReference>
<dbReference type="OrthoDB" id="9132139at2"/>
<feature type="domain" description="N-acetyltransferase" evidence="4">
    <location>
        <begin position="11"/>
        <end position="171"/>
    </location>
</feature>
<dbReference type="AlphaFoldDB" id="A0A4V2Y3Y6"/>
<dbReference type="Proteomes" id="UP000295345">
    <property type="component" value="Unassembled WGS sequence"/>
</dbReference>
<keyword evidence="1 5" id="KW-0808">Transferase</keyword>